<feature type="transmembrane region" description="Helical" evidence="1">
    <location>
        <begin position="198"/>
        <end position="218"/>
    </location>
</feature>
<dbReference type="InterPro" id="IPR025098">
    <property type="entry name" value="DUF4013"/>
</dbReference>
<accession>A0AAP2RBF2</accession>
<evidence type="ECO:0000256" key="1">
    <source>
        <dbReference type="SAM" id="Phobius"/>
    </source>
</evidence>
<reference evidence="2 3" key="1">
    <citation type="submission" date="2017-11" db="EMBL/GenBank/DDBJ databases">
        <title>Isolation and Characterization of Family Methanocellaceae Species from Potential Methane Hydrate Area Offshore Southwestern Taiwan.</title>
        <authorList>
            <person name="Zhang W.-L."/>
            <person name="Chen W.-C."/>
            <person name="Lai M.-C."/>
            <person name="Chen S.-C."/>
        </authorList>
    </citation>
    <scope>NUCLEOTIDE SEQUENCE [LARGE SCALE GENOMIC DNA]</scope>
    <source>
        <strain evidence="2 3">CWC-04</strain>
    </source>
</reference>
<keyword evidence="1" id="KW-0472">Membrane</keyword>
<feature type="transmembrane region" description="Helical" evidence="1">
    <location>
        <begin position="224"/>
        <end position="249"/>
    </location>
</feature>
<protein>
    <submittedName>
        <fullName evidence="2">Uncharacterized protein</fullName>
    </submittedName>
</protein>
<comment type="caution">
    <text evidence="2">The sequence shown here is derived from an EMBL/GenBank/DDBJ whole genome shotgun (WGS) entry which is preliminary data.</text>
</comment>
<name>A0AAP2RBF2_9EURY</name>
<keyword evidence="1" id="KW-1133">Transmembrane helix</keyword>
<dbReference type="AlphaFoldDB" id="A0AAP2RBF2"/>
<gene>
    <name evidence="2" type="ORF">CUJ83_04960</name>
</gene>
<keyword evidence="3" id="KW-1185">Reference proteome</keyword>
<dbReference type="RefSeq" id="WP_230741176.1">
    <property type="nucleotide sequence ID" value="NZ_PGCK01000003.1"/>
</dbReference>
<evidence type="ECO:0000313" key="3">
    <source>
        <dbReference type="Proteomes" id="UP001320159"/>
    </source>
</evidence>
<organism evidence="2 3">
    <name type="scientific">Methanooceanicella nereidis</name>
    <dbReference type="NCBI Taxonomy" id="2052831"/>
    <lineage>
        <taxon>Archaea</taxon>
        <taxon>Methanobacteriati</taxon>
        <taxon>Methanobacteriota</taxon>
        <taxon>Stenosarchaea group</taxon>
        <taxon>Methanomicrobia</taxon>
        <taxon>Methanocellales</taxon>
        <taxon>Methanocellaceae</taxon>
        <taxon>Methanooceanicella</taxon>
    </lineage>
</organism>
<evidence type="ECO:0000313" key="2">
    <source>
        <dbReference type="EMBL" id="MCD1294348.1"/>
    </source>
</evidence>
<dbReference type="Pfam" id="PF13197">
    <property type="entry name" value="DUF4013"/>
    <property type="match status" value="1"/>
</dbReference>
<dbReference type="Proteomes" id="UP001320159">
    <property type="component" value="Unassembled WGS sequence"/>
</dbReference>
<proteinExistence type="predicted"/>
<feature type="transmembrane region" description="Helical" evidence="1">
    <location>
        <begin position="136"/>
        <end position="161"/>
    </location>
</feature>
<dbReference type="EMBL" id="PGCK01000003">
    <property type="protein sequence ID" value="MCD1294348.1"/>
    <property type="molecule type" value="Genomic_DNA"/>
</dbReference>
<keyword evidence="1" id="KW-0812">Transmembrane</keyword>
<sequence>MDLLKAALDLVMRFIYRTALSLRYSTSRKTSVLVGGFLVTFSYMLIGLPFLLGYINRSIKYLLNGITILPPMNHLVQMYADGIRIAFIAVEYALISSIIYILAVTIAVSVHDIASPAIGGLEESARALILNTDGRGVVVISKGFVLASAFIEGLLYGMLFGNSWLRYAAYGSFISAINPISTLKWIAMNPRLMWNNMYSIGVASFLIAAPGILAYISLTGGRLSSIAAIIVGLLMPWVIFIGFMSNAYIRINNFHQMMRKGQIRHV</sequence>
<feature type="transmembrane region" description="Helical" evidence="1">
    <location>
        <begin position="92"/>
        <end position="115"/>
    </location>
</feature>
<feature type="transmembrane region" description="Helical" evidence="1">
    <location>
        <begin position="32"/>
        <end position="54"/>
    </location>
</feature>